<dbReference type="InParanoid" id="A0A1X7VLD8"/>
<dbReference type="OMA" id="YIRSREY"/>
<organism evidence="11">
    <name type="scientific">Amphimedon queenslandica</name>
    <name type="common">Sponge</name>
    <dbReference type="NCBI Taxonomy" id="400682"/>
    <lineage>
        <taxon>Eukaryota</taxon>
        <taxon>Metazoa</taxon>
        <taxon>Porifera</taxon>
        <taxon>Demospongiae</taxon>
        <taxon>Heteroscleromorpha</taxon>
        <taxon>Haplosclerida</taxon>
        <taxon>Niphatidae</taxon>
        <taxon>Amphimedon</taxon>
    </lineage>
</organism>
<dbReference type="STRING" id="400682.A0A1X7VLD8"/>
<dbReference type="EnsemblMetazoa" id="Aqu2.1.40877_001">
    <property type="protein sequence ID" value="Aqu2.1.40877_001"/>
    <property type="gene ID" value="Aqu2.1.40877"/>
</dbReference>
<dbReference type="PANTHER" id="PTHR11099:SF0">
    <property type="entry name" value="VACUOLAR PROTEIN SORTING-ASSOCIATED PROTEIN 35"/>
    <property type="match status" value="1"/>
</dbReference>
<dbReference type="GO" id="GO:0042147">
    <property type="term" value="P:retrograde transport, endosome to Golgi"/>
    <property type="evidence" value="ECO:0007669"/>
    <property type="project" value="InterPro"/>
</dbReference>
<comment type="function">
    <text evidence="10">Plays a role in vesicular protein sorting.</text>
</comment>
<keyword evidence="5 10" id="KW-0813">Transport</keyword>
<evidence type="ECO:0000256" key="1">
    <source>
        <dbReference type="ARBA" id="ARBA00004170"/>
    </source>
</evidence>
<dbReference type="GO" id="GO:0000139">
    <property type="term" value="C:Golgi membrane"/>
    <property type="evidence" value="ECO:0007669"/>
    <property type="project" value="UniProtKB-SubCell"/>
</dbReference>
<dbReference type="GO" id="GO:0030906">
    <property type="term" value="C:retromer, cargo-selective complex"/>
    <property type="evidence" value="ECO:0007669"/>
    <property type="project" value="InterPro"/>
</dbReference>
<dbReference type="PIRSF" id="PIRSF009375">
    <property type="entry name" value="Retromer_Vps35"/>
    <property type="match status" value="1"/>
</dbReference>
<keyword evidence="9" id="KW-0472">Membrane</keyword>
<dbReference type="Gene3D" id="1.25.40.660">
    <property type="entry name" value="Vacuolar protein sorting-associated protein 35, helical subcomplex Vps35-C"/>
    <property type="match status" value="1"/>
</dbReference>
<keyword evidence="7 10" id="KW-0653">Protein transport</keyword>
<dbReference type="eggNOG" id="KOG1107">
    <property type="taxonomic scope" value="Eukaryota"/>
</dbReference>
<dbReference type="Proteomes" id="UP000007879">
    <property type="component" value="Unassembled WGS sequence"/>
</dbReference>
<dbReference type="GO" id="GO:0005829">
    <property type="term" value="C:cytosol"/>
    <property type="evidence" value="ECO:0007669"/>
    <property type="project" value="GOC"/>
</dbReference>
<evidence type="ECO:0000256" key="6">
    <source>
        <dbReference type="ARBA" id="ARBA00022490"/>
    </source>
</evidence>
<evidence type="ECO:0000256" key="2">
    <source>
        <dbReference type="ARBA" id="ARBA00004394"/>
    </source>
</evidence>
<dbReference type="KEGG" id="aqu:100640400"/>
<evidence type="ECO:0000256" key="10">
    <source>
        <dbReference type="PIRNR" id="PIRNR009375"/>
    </source>
</evidence>
<dbReference type="Pfam" id="PF03635">
    <property type="entry name" value="Vps35"/>
    <property type="match status" value="1"/>
</dbReference>
<evidence type="ECO:0000313" key="12">
    <source>
        <dbReference type="Proteomes" id="UP000007879"/>
    </source>
</evidence>
<dbReference type="InterPro" id="IPR005378">
    <property type="entry name" value="Vps35"/>
</dbReference>
<name>A0A1X7VLD8_AMPQE</name>
<gene>
    <name evidence="11" type="primary">100640400</name>
</gene>
<keyword evidence="12" id="KW-1185">Reference proteome</keyword>
<keyword evidence="8" id="KW-0333">Golgi apparatus</keyword>
<evidence type="ECO:0000256" key="5">
    <source>
        <dbReference type="ARBA" id="ARBA00022448"/>
    </source>
</evidence>
<dbReference type="OrthoDB" id="10258141at2759"/>
<dbReference type="GO" id="GO:0006886">
    <property type="term" value="P:intracellular protein transport"/>
    <property type="evidence" value="ECO:0007669"/>
    <property type="project" value="TreeGrafter"/>
</dbReference>
<evidence type="ECO:0000313" key="11">
    <source>
        <dbReference type="EnsemblMetazoa" id="Aqu2.1.40877_001"/>
    </source>
</evidence>
<dbReference type="EnsemblMetazoa" id="XM_020008740.1">
    <property type="protein sequence ID" value="XP_019864299.1"/>
    <property type="gene ID" value="LOC100640400"/>
</dbReference>
<sequence>MSKGQSLGVPDDQDKLLGEALKQVDKSSFEMKTCLDNDKLMDALKHASSMLSELRTSLLSPKSYYELYMAISDQLRHLEQFLFDEFEKGKKMSDLYELVQYAGNIVPRLYLLVTVGTVYVKAKEGSRKDILRDLVEMCRGVQHPLRGLFLRNYLLQCTRNLLPDSSNDELDGTVHDSIQFIQHNFSEMNKLWVRMQHQGHTKEKDRREKERLELRILVGTNLVRLSQLEAVDKSLYLKSVLPNILEQVVKCRDAIAQEYLMECIIQVFPDEFHLESLNPYLKTCADLQEFVNVKGIIITLIDRLAAFAHRSDISAIPEDIKLFDIFQQEIAIVIQSRPNMETEDIVALYVSLVNLAIKCYADQLNYVDDALKSTQEILTKKDMSKVGSNTSTGRELQQLLKVPIDGYDAVLTVLKLENYSSILKHFDYDGRKSLAVYLLQAILDKNEAITSWTQVETLFDLISPLLYDEADQPTDEPDPEDFSEEQGMVARLIHLFKAQAPDQQYQIINNSKKVFVKGGDSRVVHTLIPVVFSSYRLVVAYRSIQETDSKWFQKCERIFQLSLQTISELCKLAPEPSLRLYLQGALTADGVGNETIAYEFLTQAITLYEEDISDSREQVVCLTLIVGTFESMASLEEENHEAVRTKCAVASSRLLKKPDQCRCVAACAHLFWSAKVSDGNEPTECHDSKRVMECLKKSGRIANQCMDSVVQTQLLVELLNVYILFLEKGNNEISQQFLNQLIEKIKGNIEGLDKNEETEQVIQHFENTLTHHRQSKQQSEAD</sequence>
<comment type="subcellular location">
    <subcellularLocation>
        <location evidence="3">Cytoplasm</location>
    </subcellularLocation>
    <subcellularLocation>
        <location evidence="2">Golgi apparatus membrane</location>
    </subcellularLocation>
    <subcellularLocation>
        <location evidence="1">Membrane</location>
        <topology evidence="1">Peripheral membrane protein</topology>
    </subcellularLocation>
</comment>
<protein>
    <recommendedName>
        <fullName evidence="10">Vacuolar protein sorting-associated protein 35</fullName>
    </recommendedName>
</protein>
<evidence type="ECO:0000256" key="7">
    <source>
        <dbReference type="ARBA" id="ARBA00022927"/>
    </source>
</evidence>
<keyword evidence="6" id="KW-0963">Cytoplasm</keyword>
<reference evidence="12" key="1">
    <citation type="journal article" date="2010" name="Nature">
        <title>The Amphimedon queenslandica genome and the evolution of animal complexity.</title>
        <authorList>
            <person name="Srivastava M."/>
            <person name="Simakov O."/>
            <person name="Chapman J."/>
            <person name="Fahey B."/>
            <person name="Gauthier M.E."/>
            <person name="Mitros T."/>
            <person name="Richards G.S."/>
            <person name="Conaco C."/>
            <person name="Dacre M."/>
            <person name="Hellsten U."/>
            <person name="Larroux C."/>
            <person name="Putnam N.H."/>
            <person name="Stanke M."/>
            <person name="Adamska M."/>
            <person name="Darling A."/>
            <person name="Degnan S.M."/>
            <person name="Oakley T.H."/>
            <person name="Plachetzki D.C."/>
            <person name="Zhai Y."/>
            <person name="Adamski M."/>
            <person name="Calcino A."/>
            <person name="Cummins S.F."/>
            <person name="Goodstein D.M."/>
            <person name="Harris C."/>
            <person name="Jackson D.J."/>
            <person name="Leys S.P."/>
            <person name="Shu S."/>
            <person name="Woodcroft B.J."/>
            <person name="Vervoort M."/>
            <person name="Kosik K.S."/>
            <person name="Manning G."/>
            <person name="Degnan B.M."/>
            <person name="Rokhsar D.S."/>
        </authorList>
    </citation>
    <scope>NUCLEOTIDE SEQUENCE [LARGE SCALE GENOMIC DNA]</scope>
</reference>
<dbReference type="PANTHER" id="PTHR11099">
    <property type="entry name" value="VACUOLAR SORTING PROTEIN 35"/>
    <property type="match status" value="1"/>
</dbReference>
<evidence type="ECO:0000256" key="8">
    <source>
        <dbReference type="ARBA" id="ARBA00023034"/>
    </source>
</evidence>
<dbReference type="GO" id="GO:0005770">
    <property type="term" value="C:late endosome"/>
    <property type="evidence" value="ECO:0007669"/>
    <property type="project" value="TreeGrafter"/>
</dbReference>
<comment type="similarity">
    <text evidence="4 10">Belongs to the VPS35 family.</text>
</comment>
<dbReference type="InterPro" id="IPR042491">
    <property type="entry name" value="Vps35_C"/>
</dbReference>
<evidence type="ECO:0000256" key="4">
    <source>
        <dbReference type="ARBA" id="ARBA00006536"/>
    </source>
</evidence>
<evidence type="ECO:0000256" key="9">
    <source>
        <dbReference type="ARBA" id="ARBA00023136"/>
    </source>
</evidence>
<accession>A0A1X7VLD8</accession>
<reference evidence="11" key="2">
    <citation type="submission" date="2017-05" db="UniProtKB">
        <authorList>
            <consortium name="EnsemblMetazoa"/>
        </authorList>
    </citation>
    <scope>IDENTIFICATION</scope>
</reference>
<evidence type="ECO:0000256" key="3">
    <source>
        <dbReference type="ARBA" id="ARBA00004496"/>
    </source>
</evidence>
<proteinExistence type="inferred from homology"/>
<dbReference type="AlphaFoldDB" id="A0A1X7VLD8"/>
<dbReference type="FunFam" id="1.25.40.660:FF:000003">
    <property type="entry name" value="Vacuolar protein sorting-associated protein 35"/>
    <property type="match status" value="1"/>
</dbReference>